<keyword evidence="6 10" id="KW-0479">Metal-binding</keyword>
<dbReference type="Proteomes" id="UP001652431">
    <property type="component" value="Unassembled WGS sequence"/>
</dbReference>
<proteinExistence type="inferred from homology"/>
<dbReference type="GO" id="GO:0043365">
    <property type="term" value="F:[formate-C-acetyltransferase]-activating enzyme activity"/>
    <property type="evidence" value="ECO:0007669"/>
    <property type="project" value="UniProtKB-EC"/>
</dbReference>
<dbReference type="SFLD" id="SFLDS00029">
    <property type="entry name" value="Radical_SAM"/>
    <property type="match status" value="1"/>
</dbReference>
<dbReference type="SUPFAM" id="SSF102114">
    <property type="entry name" value="Radical SAM enzymes"/>
    <property type="match status" value="1"/>
</dbReference>
<feature type="domain" description="Radical SAM core" evidence="11">
    <location>
        <begin position="15"/>
        <end position="242"/>
    </location>
</feature>
<dbReference type="SFLD" id="SFLDG01066">
    <property type="entry name" value="organic_radical-activating_enz"/>
    <property type="match status" value="1"/>
</dbReference>
<dbReference type="NCBIfam" id="TIGR02493">
    <property type="entry name" value="PFLA"/>
    <property type="match status" value="1"/>
</dbReference>
<evidence type="ECO:0000256" key="6">
    <source>
        <dbReference type="ARBA" id="ARBA00022723"/>
    </source>
</evidence>
<protein>
    <recommendedName>
        <fullName evidence="3 10">Pyruvate formate-lyase-activating enzyme</fullName>
        <ecNumber evidence="10">1.97.1.4</ecNumber>
    </recommendedName>
</protein>
<keyword evidence="9 10" id="KW-0411">Iron-sulfur</keyword>
<evidence type="ECO:0000256" key="1">
    <source>
        <dbReference type="ARBA" id="ARBA00003141"/>
    </source>
</evidence>
<dbReference type="InterPro" id="IPR001989">
    <property type="entry name" value="Radical_activat_CS"/>
</dbReference>
<evidence type="ECO:0000256" key="10">
    <source>
        <dbReference type="RuleBase" id="RU362053"/>
    </source>
</evidence>
<evidence type="ECO:0000256" key="7">
    <source>
        <dbReference type="ARBA" id="ARBA00023002"/>
    </source>
</evidence>
<comment type="caution">
    <text evidence="12">The sequence shown here is derived from an EMBL/GenBank/DDBJ whole genome shotgun (WGS) entry which is preliminary data.</text>
</comment>
<dbReference type="PROSITE" id="PS01087">
    <property type="entry name" value="RADICAL_ACTIVATING"/>
    <property type="match status" value="1"/>
</dbReference>
<dbReference type="InterPro" id="IPR013785">
    <property type="entry name" value="Aldolase_TIM"/>
</dbReference>
<comment type="similarity">
    <text evidence="2 10">Belongs to the organic radical-activating enzymes family.</text>
</comment>
<comment type="cofactor">
    <cofactor evidence="10">
        <name>[4Fe-4S] cluster</name>
        <dbReference type="ChEBI" id="CHEBI:49883"/>
    </cofactor>
    <text evidence="10">Binds 1 [4Fe-4S] cluster. The cluster is coordinated with 3 cysteines and an exchangeable S-adenosyl-L-methionine.</text>
</comment>
<dbReference type="PANTHER" id="PTHR30352:SF5">
    <property type="entry name" value="PYRUVATE FORMATE-LYASE 1-ACTIVATING ENZYME"/>
    <property type="match status" value="1"/>
</dbReference>
<dbReference type="CDD" id="cd01335">
    <property type="entry name" value="Radical_SAM"/>
    <property type="match status" value="1"/>
</dbReference>
<evidence type="ECO:0000259" key="11">
    <source>
        <dbReference type="PROSITE" id="PS51918"/>
    </source>
</evidence>
<evidence type="ECO:0000256" key="9">
    <source>
        <dbReference type="ARBA" id="ARBA00023014"/>
    </source>
</evidence>
<dbReference type="EMBL" id="JAOQJU010000002">
    <property type="protein sequence ID" value="MCU6685524.1"/>
    <property type="molecule type" value="Genomic_DNA"/>
</dbReference>
<dbReference type="InterPro" id="IPR058240">
    <property type="entry name" value="rSAM_sf"/>
</dbReference>
<evidence type="ECO:0000256" key="8">
    <source>
        <dbReference type="ARBA" id="ARBA00023004"/>
    </source>
</evidence>
<evidence type="ECO:0000256" key="3">
    <source>
        <dbReference type="ARBA" id="ARBA00021356"/>
    </source>
</evidence>
<evidence type="ECO:0000256" key="2">
    <source>
        <dbReference type="ARBA" id="ARBA00009777"/>
    </source>
</evidence>
<evidence type="ECO:0000256" key="4">
    <source>
        <dbReference type="ARBA" id="ARBA00022485"/>
    </source>
</evidence>
<name>A0ABT2RJD6_9FIRM</name>
<reference evidence="12 13" key="1">
    <citation type="journal article" date="2021" name="ISME Commun">
        <title>Automated analysis of genomic sequences facilitates high-throughput and comprehensive description of bacteria.</title>
        <authorList>
            <person name="Hitch T.C.A."/>
        </authorList>
    </citation>
    <scope>NUCLEOTIDE SEQUENCE [LARGE SCALE GENOMIC DNA]</scope>
    <source>
        <strain evidence="12 13">Sanger_03</strain>
    </source>
</reference>
<dbReference type="Pfam" id="PF04055">
    <property type="entry name" value="Radical_SAM"/>
    <property type="match status" value="1"/>
</dbReference>
<comment type="subcellular location">
    <subcellularLocation>
        <location evidence="10">Cytoplasm</location>
    </subcellularLocation>
</comment>
<dbReference type="InterPro" id="IPR012838">
    <property type="entry name" value="PFL1_activating"/>
</dbReference>
<accession>A0ABT2RJD6</accession>
<evidence type="ECO:0000313" key="12">
    <source>
        <dbReference type="EMBL" id="MCU6685524.1"/>
    </source>
</evidence>
<dbReference type="EC" id="1.97.1.4" evidence="10"/>
<keyword evidence="10" id="KW-0963">Cytoplasm</keyword>
<keyword evidence="12" id="KW-0670">Pyruvate</keyword>
<dbReference type="Gene3D" id="3.20.20.70">
    <property type="entry name" value="Aldolase class I"/>
    <property type="match status" value="1"/>
</dbReference>
<gene>
    <name evidence="12" type="primary">pflA</name>
    <name evidence="12" type="ORF">OCV99_02955</name>
</gene>
<keyword evidence="7 10" id="KW-0560">Oxidoreductase</keyword>
<keyword evidence="4 10" id="KW-0004">4Fe-4S</keyword>
<evidence type="ECO:0000313" key="13">
    <source>
        <dbReference type="Proteomes" id="UP001652431"/>
    </source>
</evidence>
<dbReference type="InterPro" id="IPR007197">
    <property type="entry name" value="rSAM"/>
</dbReference>
<keyword evidence="5 10" id="KW-0949">S-adenosyl-L-methionine</keyword>
<keyword evidence="13" id="KW-1185">Reference proteome</keyword>
<comment type="catalytic activity">
    <reaction evidence="10">
        <text>glycyl-[formate C-acetyltransferase] + reduced [flavodoxin] + S-adenosyl-L-methionine = glycin-2-yl radical-[formate C-acetyltransferase] + semiquinone [flavodoxin] + 5'-deoxyadenosine + L-methionine + H(+)</text>
        <dbReference type="Rhea" id="RHEA:19225"/>
        <dbReference type="Rhea" id="RHEA-COMP:10622"/>
        <dbReference type="Rhea" id="RHEA-COMP:12190"/>
        <dbReference type="Rhea" id="RHEA-COMP:12191"/>
        <dbReference type="Rhea" id="RHEA-COMP:14480"/>
        <dbReference type="ChEBI" id="CHEBI:15378"/>
        <dbReference type="ChEBI" id="CHEBI:17319"/>
        <dbReference type="ChEBI" id="CHEBI:29947"/>
        <dbReference type="ChEBI" id="CHEBI:32722"/>
        <dbReference type="ChEBI" id="CHEBI:57618"/>
        <dbReference type="ChEBI" id="CHEBI:57844"/>
        <dbReference type="ChEBI" id="CHEBI:59789"/>
        <dbReference type="ChEBI" id="CHEBI:140311"/>
        <dbReference type="EC" id="1.97.1.4"/>
    </reaction>
</comment>
<keyword evidence="8 10" id="KW-0408">Iron</keyword>
<dbReference type="RefSeq" id="WP_158368006.1">
    <property type="nucleotide sequence ID" value="NZ_JAOQJU010000002.1"/>
</dbReference>
<evidence type="ECO:0000256" key="5">
    <source>
        <dbReference type="ARBA" id="ARBA00022691"/>
    </source>
</evidence>
<sequence>MTKGYIHSLESFGSVDGPGVRFVIFTSGCAMRCQFCHNPDTWKMQSGTQYTADELLDKAMKYRAYWGSKGGITVSGGEPLLQIDFLIELFRKAKEAGIHTTLDTSGNPFTREEPFFDKFKELMKYTDLILLDIKQIDDEQHKILTGHSNQNILDMAKYLSDIGKPVWIRHVLVPERSDKDEYLERLHDFISGLSNVEKVEVLPYHTLGTFKWKELGMEYPLEGINPPTKERVENAKQKLGAQ</sequence>
<dbReference type="PROSITE" id="PS51918">
    <property type="entry name" value="RADICAL_SAM"/>
    <property type="match status" value="1"/>
</dbReference>
<comment type="function">
    <text evidence="1 10">Activation of pyruvate formate-lyase under anaerobic conditions by generation of an organic free radical, using S-adenosylmethionine and reduced flavodoxin as cosubstrates to produce 5'-deoxy-adenosine.</text>
</comment>
<dbReference type="InterPro" id="IPR034457">
    <property type="entry name" value="Organic_radical-activating"/>
</dbReference>
<dbReference type="PANTHER" id="PTHR30352">
    <property type="entry name" value="PYRUVATE FORMATE-LYASE-ACTIVATING ENZYME"/>
    <property type="match status" value="1"/>
</dbReference>
<organism evidence="12 13">
    <name type="scientific">Dorea acetigenes</name>
    <dbReference type="NCBI Taxonomy" id="2981787"/>
    <lineage>
        <taxon>Bacteria</taxon>
        <taxon>Bacillati</taxon>
        <taxon>Bacillota</taxon>
        <taxon>Clostridia</taxon>
        <taxon>Lachnospirales</taxon>
        <taxon>Lachnospiraceae</taxon>
        <taxon>Dorea</taxon>
    </lineage>
</organism>